<evidence type="ECO:0000313" key="3">
    <source>
        <dbReference type="Proteomes" id="UP000519972"/>
    </source>
</evidence>
<sequence length="191" mass="21899">MATFTEAAIRARAQATTVRVQKTATAILEQASVSLPTEFDVFLSYSSQEQSEVILGVKETLKDYGLTAYVDKFDDPNLAPDNVTKATAETLRRRLRQSKSLLFLHSENSNVSKWMPWELGYFDGYRSKVGIFPVTKNVLSKYVGQEYLGIYPYVGNAKDRSGQERLWIWETESKYAVYNEWVKDNDKINER</sequence>
<dbReference type="AlphaFoldDB" id="A0A7Y3SC67"/>
<dbReference type="SUPFAM" id="SSF52200">
    <property type="entry name" value="Toll/Interleukin receptor TIR domain"/>
    <property type="match status" value="1"/>
</dbReference>
<keyword evidence="2" id="KW-0675">Receptor</keyword>
<feature type="domain" description="TIR" evidence="1">
    <location>
        <begin position="41"/>
        <end position="135"/>
    </location>
</feature>
<dbReference type="InterPro" id="IPR035897">
    <property type="entry name" value="Toll_tir_struct_dom_sf"/>
</dbReference>
<name>A0A7Y3SC67_9HYPH</name>
<organism evidence="2 3">
    <name type="scientific">Rhizobium sophorae</name>
    <dbReference type="NCBI Taxonomy" id="1535242"/>
    <lineage>
        <taxon>Bacteria</taxon>
        <taxon>Pseudomonadati</taxon>
        <taxon>Pseudomonadota</taxon>
        <taxon>Alphaproteobacteria</taxon>
        <taxon>Hyphomicrobiales</taxon>
        <taxon>Rhizobiaceae</taxon>
        <taxon>Rhizobium/Agrobacterium group</taxon>
        <taxon>Rhizobium</taxon>
    </lineage>
</organism>
<keyword evidence="3" id="KW-1185">Reference proteome</keyword>
<evidence type="ECO:0000259" key="1">
    <source>
        <dbReference type="Pfam" id="PF13676"/>
    </source>
</evidence>
<dbReference type="Gene3D" id="3.40.50.10140">
    <property type="entry name" value="Toll/interleukin-1 receptor homology (TIR) domain"/>
    <property type="match status" value="1"/>
</dbReference>
<protein>
    <submittedName>
        <fullName evidence="2">Toll/interleukin-1 receptor domain-containing protein</fullName>
    </submittedName>
</protein>
<gene>
    <name evidence="2" type="ORF">G9X64_32035</name>
</gene>
<dbReference type="InterPro" id="IPR000157">
    <property type="entry name" value="TIR_dom"/>
</dbReference>
<dbReference type="GO" id="GO:0007165">
    <property type="term" value="P:signal transduction"/>
    <property type="evidence" value="ECO:0007669"/>
    <property type="project" value="InterPro"/>
</dbReference>
<proteinExistence type="predicted"/>
<dbReference type="Proteomes" id="UP000519972">
    <property type="component" value="Unassembled WGS sequence"/>
</dbReference>
<reference evidence="2 3" key="1">
    <citation type="submission" date="2020-02" db="EMBL/GenBank/DDBJ databases">
        <authorList>
            <person name="Sun Q."/>
        </authorList>
    </citation>
    <scope>NUCLEOTIDE SEQUENCE [LARGE SCALE GENOMIC DNA]</scope>
    <source>
        <strain evidence="2 3">CCBAU 03386</strain>
    </source>
</reference>
<dbReference type="RefSeq" id="WP_171378151.1">
    <property type="nucleotide sequence ID" value="NZ_JABFCN010000062.1"/>
</dbReference>
<dbReference type="EMBL" id="JABFCN010000062">
    <property type="protein sequence ID" value="NNU41029.1"/>
    <property type="molecule type" value="Genomic_DNA"/>
</dbReference>
<comment type="caution">
    <text evidence="2">The sequence shown here is derived from an EMBL/GenBank/DDBJ whole genome shotgun (WGS) entry which is preliminary data.</text>
</comment>
<evidence type="ECO:0000313" key="2">
    <source>
        <dbReference type="EMBL" id="NNU41029.1"/>
    </source>
</evidence>
<accession>A0A7Y3SC67</accession>
<dbReference type="Pfam" id="PF13676">
    <property type="entry name" value="TIR_2"/>
    <property type="match status" value="1"/>
</dbReference>